<dbReference type="OMA" id="FANTWEL"/>
<comment type="subcellular location">
    <subcellularLocation>
        <location evidence="2 13">Cell membrane</location>
        <topology evidence="2 13">Multi-pass membrane protein</topology>
    </subcellularLocation>
</comment>
<dbReference type="GeneTree" id="ENSGT01050000244828"/>
<dbReference type="InterPro" id="IPR050516">
    <property type="entry name" value="Olfactory_GPCR"/>
</dbReference>
<dbReference type="Bgee" id="ENSOANG00000039437">
    <property type="expression patterns" value="Expressed in testis and 2 other cell types or tissues"/>
</dbReference>
<comment type="function">
    <text evidence="1">Odorant receptor.</text>
</comment>
<proteinExistence type="inferred from homology"/>
<dbReference type="InterPro" id="IPR017452">
    <property type="entry name" value="GPCR_Rhodpsn_7TM"/>
</dbReference>
<keyword evidence="4 13" id="KW-0716">Sensory transduction</keyword>
<reference evidence="15" key="3">
    <citation type="submission" date="2025-09" db="UniProtKB">
        <authorList>
            <consortium name="Ensembl"/>
        </authorList>
    </citation>
    <scope>IDENTIFICATION</scope>
    <source>
        <strain evidence="15">Glennie</strain>
    </source>
</reference>
<dbReference type="InterPro" id="IPR000725">
    <property type="entry name" value="Olfact_rcpt"/>
</dbReference>
<dbReference type="Pfam" id="PF13853">
    <property type="entry name" value="7tm_4"/>
    <property type="match status" value="1"/>
</dbReference>
<evidence type="ECO:0000313" key="16">
    <source>
        <dbReference type="Proteomes" id="UP000002279"/>
    </source>
</evidence>
<dbReference type="GO" id="GO:0004984">
    <property type="term" value="F:olfactory receptor activity"/>
    <property type="evidence" value="ECO:0000318"/>
    <property type="project" value="GO_Central"/>
</dbReference>
<feature type="transmembrane region" description="Helical" evidence="13">
    <location>
        <begin position="136"/>
        <end position="160"/>
    </location>
</feature>
<keyword evidence="3 13" id="KW-1003">Cell membrane</keyword>
<dbReference type="FunFam" id="1.20.1070.10:FF:000037">
    <property type="entry name" value="Olfactory receptor"/>
    <property type="match status" value="1"/>
</dbReference>
<keyword evidence="8 12" id="KW-0297">G-protein coupled receptor</keyword>
<dbReference type="InParanoid" id="A0A6I8PEX2"/>
<organism evidence="15 16">
    <name type="scientific">Ornithorhynchus anatinus</name>
    <name type="common">Duckbill platypus</name>
    <dbReference type="NCBI Taxonomy" id="9258"/>
    <lineage>
        <taxon>Eukaryota</taxon>
        <taxon>Metazoa</taxon>
        <taxon>Chordata</taxon>
        <taxon>Craniata</taxon>
        <taxon>Vertebrata</taxon>
        <taxon>Euteleostomi</taxon>
        <taxon>Mammalia</taxon>
        <taxon>Monotremata</taxon>
        <taxon>Ornithorhynchidae</taxon>
        <taxon>Ornithorhynchus</taxon>
    </lineage>
</organism>
<dbReference type="InterPro" id="IPR000276">
    <property type="entry name" value="GPCR_Rhodpsn"/>
</dbReference>
<evidence type="ECO:0000256" key="8">
    <source>
        <dbReference type="ARBA" id="ARBA00023040"/>
    </source>
</evidence>
<keyword evidence="6 13" id="KW-0552">Olfaction</keyword>
<evidence type="ECO:0000256" key="6">
    <source>
        <dbReference type="ARBA" id="ARBA00022725"/>
    </source>
</evidence>
<evidence type="ECO:0000256" key="2">
    <source>
        <dbReference type="ARBA" id="ARBA00004651"/>
    </source>
</evidence>
<feature type="transmembrane region" description="Helical" evidence="13">
    <location>
        <begin position="267"/>
        <end position="286"/>
    </location>
</feature>
<keyword evidence="9 13" id="KW-0472">Membrane</keyword>
<dbReference type="AlphaFoldDB" id="A0A6I8PEX2"/>
<feature type="transmembrane region" description="Helical" evidence="13">
    <location>
        <begin position="237"/>
        <end position="255"/>
    </location>
</feature>
<dbReference type="PROSITE" id="PS00237">
    <property type="entry name" value="G_PROTEIN_RECEP_F1_1"/>
    <property type="match status" value="1"/>
</dbReference>
<dbReference type="CDD" id="cd15227">
    <property type="entry name" value="7tmA_OR14-like"/>
    <property type="match status" value="1"/>
</dbReference>
<comment type="similarity">
    <text evidence="12">Belongs to the G-protein coupled receptor 1 family.</text>
</comment>
<dbReference type="PRINTS" id="PR00245">
    <property type="entry name" value="OLFACTORYR"/>
</dbReference>
<evidence type="ECO:0000256" key="10">
    <source>
        <dbReference type="ARBA" id="ARBA00023170"/>
    </source>
</evidence>
<feature type="transmembrane region" description="Helical" evidence="13">
    <location>
        <begin position="20"/>
        <end position="43"/>
    </location>
</feature>
<keyword evidence="10 12" id="KW-0675">Receptor</keyword>
<dbReference type="Ensembl" id="ENSOANT00000056869.1">
    <property type="protein sequence ID" value="ENSOANP00000053320.1"/>
    <property type="gene ID" value="ENSOANG00000039437.1"/>
</dbReference>
<feature type="transmembrane region" description="Helical" evidence="13">
    <location>
        <begin position="192"/>
        <end position="216"/>
    </location>
</feature>
<keyword evidence="5 12" id="KW-0812">Transmembrane</keyword>
<dbReference type="GO" id="GO:0005886">
    <property type="term" value="C:plasma membrane"/>
    <property type="evidence" value="ECO:0007669"/>
    <property type="project" value="UniProtKB-SubCell"/>
</dbReference>
<dbReference type="GO" id="GO:0004930">
    <property type="term" value="F:G protein-coupled receptor activity"/>
    <property type="evidence" value="ECO:0007669"/>
    <property type="project" value="UniProtKB-KW"/>
</dbReference>
<keyword evidence="7 13" id="KW-1133">Transmembrane helix</keyword>
<evidence type="ECO:0000256" key="1">
    <source>
        <dbReference type="ARBA" id="ARBA00002936"/>
    </source>
</evidence>
<dbReference type="Gene3D" id="1.20.1070.10">
    <property type="entry name" value="Rhodopsin 7-helix transmembrane proteins"/>
    <property type="match status" value="1"/>
</dbReference>
<evidence type="ECO:0000256" key="7">
    <source>
        <dbReference type="ARBA" id="ARBA00022989"/>
    </source>
</evidence>
<dbReference type="FunCoup" id="A0A6I8PEX2">
    <property type="interactions" value="164"/>
</dbReference>
<dbReference type="PROSITE" id="PS50262">
    <property type="entry name" value="G_PROTEIN_RECEP_F1_2"/>
    <property type="match status" value="1"/>
</dbReference>
<dbReference type="PRINTS" id="PR00237">
    <property type="entry name" value="GPCRRHODOPSN"/>
</dbReference>
<feature type="domain" description="G-protein coupled receptors family 1 profile" evidence="14">
    <location>
        <begin position="36"/>
        <end position="245"/>
    </location>
</feature>
<evidence type="ECO:0000256" key="3">
    <source>
        <dbReference type="ARBA" id="ARBA00022475"/>
    </source>
</evidence>
<sequence length="322" mass="35185">QLVELEFLLLGFSEVREVRLVQAALFLLVYLAALTGNLLVVAVTVLDRRLRAPMYFFLGHLSVLDLCLVSVTVPQSVHNALTDRRSISFLGCAAQLYFFACFASLEIALLTAMSYDRYVAICLPLRYEVIMDRGACGKMAAASWLGGVLSGLVHAVNIFLSPFCASNVIRHFFCDIPQLLTLSCSPSVVPELVLIGVSVTLDFGCFLFMGVSYFHIFSTVLRIPSAQNRTRAFSTCLPHLAVITIFLSTGFFSHLKPTSDGPTAPDLPVSAFYTVVKISSLCVSLGRRHGSGEQVLDWKSEDHILPLPLPLACCVCDLGQVP</sequence>
<name>A0A6I8PEX2_ORNAN</name>
<reference evidence="15" key="2">
    <citation type="submission" date="2025-08" db="UniProtKB">
        <authorList>
            <consortium name="Ensembl"/>
        </authorList>
    </citation>
    <scope>IDENTIFICATION</scope>
    <source>
        <strain evidence="15">Glennie</strain>
    </source>
</reference>
<accession>A0A6I8PEX2</accession>
<dbReference type="PANTHER" id="PTHR26452">
    <property type="entry name" value="OLFACTORY RECEPTOR"/>
    <property type="match status" value="1"/>
</dbReference>
<evidence type="ECO:0000313" key="15">
    <source>
        <dbReference type="Ensembl" id="ENSOANP00000053320.1"/>
    </source>
</evidence>
<keyword evidence="11 12" id="KW-0807">Transducer</keyword>
<feature type="transmembrane region" description="Helical" evidence="13">
    <location>
        <begin position="94"/>
        <end position="115"/>
    </location>
</feature>
<evidence type="ECO:0000256" key="11">
    <source>
        <dbReference type="ARBA" id="ARBA00023224"/>
    </source>
</evidence>
<evidence type="ECO:0000256" key="4">
    <source>
        <dbReference type="ARBA" id="ARBA00022606"/>
    </source>
</evidence>
<reference evidence="15 16" key="1">
    <citation type="journal article" date="2008" name="Nature">
        <title>Genome analysis of the platypus reveals unique signatures of evolution.</title>
        <authorList>
            <person name="Warren W.C."/>
            <person name="Hillier L.W."/>
            <person name="Marshall Graves J.A."/>
            <person name="Birney E."/>
            <person name="Ponting C.P."/>
            <person name="Grutzner F."/>
            <person name="Belov K."/>
            <person name="Miller W."/>
            <person name="Clarke L."/>
            <person name="Chinwalla A.T."/>
            <person name="Yang S.P."/>
            <person name="Heger A."/>
            <person name="Locke D.P."/>
            <person name="Miethke P."/>
            <person name="Waters P.D."/>
            <person name="Veyrunes F."/>
            <person name="Fulton L."/>
            <person name="Fulton B."/>
            <person name="Graves T."/>
            <person name="Wallis J."/>
            <person name="Puente X.S."/>
            <person name="Lopez-Otin C."/>
            <person name="Ordonez G.R."/>
            <person name="Eichler E.E."/>
            <person name="Chen L."/>
            <person name="Cheng Z."/>
            <person name="Deakin J.E."/>
            <person name="Alsop A."/>
            <person name="Thompson K."/>
            <person name="Kirby P."/>
            <person name="Papenfuss A.T."/>
            <person name="Wakefield M.J."/>
            <person name="Olender T."/>
            <person name="Lancet D."/>
            <person name="Huttley G.A."/>
            <person name="Smit A.F."/>
            <person name="Pask A."/>
            <person name="Temple-Smith P."/>
            <person name="Batzer M.A."/>
            <person name="Walker J.A."/>
            <person name="Konkel M.K."/>
            <person name="Harris R.S."/>
            <person name="Whittington C.M."/>
            <person name="Wong E.S."/>
            <person name="Gemmell N.J."/>
            <person name="Buschiazzo E."/>
            <person name="Vargas Jentzsch I.M."/>
            <person name="Merkel A."/>
            <person name="Schmitz J."/>
            <person name="Zemann A."/>
            <person name="Churakov G."/>
            <person name="Kriegs J.O."/>
            <person name="Brosius J."/>
            <person name="Murchison E.P."/>
            <person name="Sachidanandam R."/>
            <person name="Smith C."/>
            <person name="Hannon G.J."/>
            <person name="Tsend-Ayush E."/>
            <person name="McMillan D."/>
            <person name="Attenborough R."/>
            <person name="Rens W."/>
            <person name="Ferguson-Smith M."/>
            <person name="Lefevre C.M."/>
            <person name="Sharp J.A."/>
            <person name="Nicholas K.R."/>
            <person name="Ray D.A."/>
            <person name="Kube M."/>
            <person name="Reinhardt R."/>
            <person name="Pringle T.H."/>
            <person name="Taylor J."/>
            <person name="Jones R.C."/>
            <person name="Nixon B."/>
            <person name="Dacheux J.L."/>
            <person name="Niwa H."/>
            <person name="Sekita Y."/>
            <person name="Huang X."/>
            <person name="Stark A."/>
            <person name="Kheradpour P."/>
            <person name="Kellis M."/>
            <person name="Flicek P."/>
            <person name="Chen Y."/>
            <person name="Webber C."/>
            <person name="Hardison R."/>
            <person name="Nelson J."/>
            <person name="Hallsworth-Pepin K."/>
            <person name="Delehaunty K."/>
            <person name="Markovic C."/>
            <person name="Minx P."/>
            <person name="Feng Y."/>
            <person name="Kremitzki C."/>
            <person name="Mitreva M."/>
            <person name="Glasscock J."/>
            <person name="Wylie T."/>
            <person name="Wohldmann P."/>
            <person name="Thiru P."/>
            <person name="Nhan M.N."/>
            <person name="Pohl C.S."/>
            <person name="Smith S.M."/>
            <person name="Hou S."/>
            <person name="Nefedov M."/>
            <person name="de Jong P.J."/>
            <person name="Renfree M.B."/>
            <person name="Mardis E.R."/>
            <person name="Wilson R.K."/>
        </authorList>
    </citation>
    <scope>NUCLEOTIDE SEQUENCE [LARGE SCALE GENOMIC DNA]</scope>
    <source>
        <strain evidence="15 16">Glennie</strain>
    </source>
</reference>
<evidence type="ECO:0000256" key="13">
    <source>
        <dbReference type="RuleBase" id="RU363047"/>
    </source>
</evidence>
<evidence type="ECO:0000256" key="9">
    <source>
        <dbReference type="ARBA" id="ARBA00023136"/>
    </source>
</evidence>
<evidence type="ECO:0000259" key="14">
    <source>
        <dbReference type="PROSITE" id="PS50262"/>
    </source>
</evidence>
<evidence type="ECO:0000256" key="12">
    <source>
        <dbReference type="RuleBase" id="RU000688"/>
    </source>
</evidence>
<dbReference type="GO" id="GO:0005549">
    <property type="term" value="F:odorant binding"/>
    <property type="evidence" value="ECO:0000318"/>
    <property type="project" value="GO_Central"/>
</dbReference>
<feature type="transmembrane region" description="Helical" evidence="13">
    <location>
        <begin position="55"/>
        <end position="74"/>
    </location>
</feature>
<keyword evidence="16" id="KW-1185">Reference proteome</keyword>
<protein>
    <recommendedName>
        <fullName evidence="13">Olfactory receptor</fullName>
    </recommendedName>
</protein>
<dbReference type="Proteomes" id="UP000002279">
    <property type="component" value="Chromosome X3"/>
</dbReference>
<dbReference type="SUPFAM" id="SSF81321">
    <property type="entry name" value="Family A G protein-coupled receptor-like"/>
    <property type="match status" value="1"/>
</dbReference>
<evidence type="ECO:0000256" key="5">
    <source>
        <dbReference type="ARBA" id="ARBA00022692"/>
    </source>
</evidence>